<dbReference type="AlphaFoldDB" id="A0A1H0U883"/>
<name>A0A1H0U883_9ACTN</name>
<sequence length="297" mass="32628">MYPGLRPVGRPRRSTTEETLSQYQPATVTGWKVRLRYTKRDRLRFASHRDLTRVFERALRRAGVPLAYSRGYSPHPRISWAGTAPTGVASEAEYAELRLEREVPVETLRNELRAALPEGLDVAEAVPAGAGSLEERLLASRWWLELDGVAPGETSEALCRLLSRDSVEVERVTRKGRRVLDVRAAVVSADSVDPTEYGVHLDAVRDRHSVDAPHTDDCPDRARQYGIIVMVVRHTTPVVRPDDVLNALRVVADLPVPGVARATRLAQGRLDEGGAIADPLAQDRAAAGSRQVGSTLG</sequence>
<dbReference type="EMBL" id="FNJR01000006">
    <property type="protein sequence ID" value="SDP62413.1"/>
    <property type="molecule type" value="Genomic_DNA"/>
</dbReference>
<feature type="region of interest" description="Disordered" evidence="1">
    <location>
        <begin position="1"/>
        <end position="21"/>
    </location>
</feature>
<evidence type="ECO:0000313" key="4">
    <source>
        <dbReference type="Proteomes" id="UP000199497"/>
    </source>
</evidence>
<dbReference type="Proteomes" id="UP000199497">
    <property type="component" value="Unassembled WGS sequence"/>
</dbReference>
<organism evidence="3 4">
    <name type="scientific">Actinopolyspora xinjiangensis</name>
    <dbReference type="NCBI Taxonomy" id="405564"/>
    <lineage>
        <taxon>Bacteria</taxon>
        <taxon>Bacillati</taxon>
        <taxon>Actinomycetota</taxon>
        <taxon>Actinomycetes</taxon>
        <taxon>Actinopolysporales</taxon>
        <taxon>Actinopolysporaceae</taxon>
        <taxon>Actinopolyspora</taxon>
    </lineage>
</organism>
<evidence type="ECO:0000313" key="3">
    <source>
        <dbReference type="EMBL" id="SDP62413.1"/>
    </source>
</evidence>
<dbReference type="Pfam" id="PF10105">
    <property type="entry name" value="DUF2344"/>
    <property type="match status" value="1"/>
</dbReference>
<evidence type="ECO:0000256" key="1">
    <source>
        <dbReference type="SAM" id="MobiDB-lite"/>
    </source>
</evidence>
<dbReference type="STRING" id="405564.SAMN04487905_106118"/>
<accession>A0A1H0U883</accession>
<protein>
    <submittedName>
        <fullName evidence="3">Radical SAM-linked protein</fullName>
    </submittedName>
</protein>
<keyword evidence="4" id="KW-1185">Reference proteome</keyword>
<reference evidence="4" key="1">
    <citation type="submission" date="2016-10" db="EMBL/GenBank/DDBJ databases">
        <authorList>
            <person name="Varghese N."/>
            <person name="Submissions S."/>
        </authorList>
    </citation>
    <scope>NUCLEOTIDE SEQUENCE [LARGE SCALE GENOMIC DNA]</scope>
    <source>
        <strain evidence="4">DSM 46732</strain>
    </source>
</reference>
<dbReference type="NCBIfam" id="TIGR03936">
    <property type="entry name" value="sam_1_link_chp"/>
    <property type="match status" value="1"/>
</dbReference>
<evidence type="ECO:0000259" key="2">
    <source>
        <dbReference type="Pfam" id="PF10105"/>
    </source>
</evidence>
<feature type="domain" description="DUF2344" evidence="2">
    <location>
        <begin position="32"/>
        <end position="198"/>
    </location>
</feature>
<dbReference type="InterPro" id="IPR018768">
    <property type="entry name" value="DUF2344"/>
</dbReference>
<gene>
    <name evidence="3" type="ORF">SAMN04487905_106118</name>
</gene>
<proteinExistence type="predicted"/>